<evidence type="ECO:0000256" key="1">
    <source>
        <dbReference type="ARBA" id="ARBA00004173"/>
    </source>
</evidence>
<evidence type="ECO:0000256" key="4">
    <source>
        <dbReference type="ARBA" id="ARBA00022980"/>
    </source>
</evidence>
<reference evidence="12" key="2">
    <citation type="submission" date="2025-04" db="UniProtKB">
        <authorList>
            <consortium name="RefSeq"/>
        </authorList>
    </citation>
    <scope>IDENTIFICATION</scope>
    <source>
        <tissue evidence="12">Whole body</tissue>
    </source>
</reference>
<evidence type="ECO:0000256" key="5">
    <source>
        <dbReference type="ARBA" id="ARBA00023128"/>
    </source>
</evidence>
<dbReference type="PANTHER" id="PTHR15892">
    <property type="entry name" value="MITOCHONDRIAL RIBOSOMAL PROTEIN L30"/>
    <property type="match status" value="1"/>
</dbReference>
<evidence type="ECO:0000256" key="3">
    <source>
        <dbReference type="ARBA" id="ARBA00022946"/>
    </source>
</evidence>
<comment type="subcellular location">
    <subcellularLocation>
        <location evidence="1">Mitochondrion</location>
    </subcellularLocation>
</comment>
<dbReference type="GO" id="GO:0006412">
    <property type="term" value="P:translation"/>
    <property type="evidence" value="ECO:0007669"/>
    <property type="project" value="InterPro"/>
</dbReference>
<reference evidence="10" key="1">
    <citation type="submission" date="2018-04" db="EMBL/GenBank/DDBJ databases">
        <title>Transcriptome assembly of Sipha flava.</title>
        <authorList>
            <person name="Scully E.D."/>
            <person name="Geib S.M."/>
            <person name="Palmer N.A."/>
            <person name="Koch K."/>
            <person name="Bradshaw J."/>
            <person name="Heng-Moss T."/>
            <person name="Sarath G."/>
        </authorList>
    </citation>
    <scope>NUCLEOTIDE SEQUENCE</scope>
</reference>
<protein>
    <recommendedName>
        <fullName evidence="7">Large ribosomal subunit protein uL30m</fullName>
    </recommendedName>
    <alternativeName>
        <fullName evidence="8">39S ribosomal protein L30, mitochondrial</fullName>
    </alternativeName>
</protein>
<keyword evidence="3" id="KW-0809">Transit peptide</keyword>
<feature type="domain" description="Large ribosomal subunit protein uL30-like ferredoxin-like fold" evidence="9">
    <location>
        <begin position="58"/>
        <end position="107"/>
    </location>
</feature>
<accession>A0A2S2QSE8</accession>
<dbReference type="GO" id="GO:0005743">
    <property type="term" value="C:mitochondrial inner membrane"/>
    <property type="evidence" value="ECO:0007669"/>
    <property type="project" value="UniProtKB-ARBA"/>
</dbReference>
<evidence type="ECO:0000256" key="7">
    <source>
        <dbReference type="ARBA" id="ARBA00035281"/>
    </source>
</evidence>
<keyword evidence="5" id="KW-0496">Mitochondrion</keyword>
<dbReference type="EMBL" id="GGMS01010849">
    <property type="protein sequence ID" value="MBY80052.1"/>
    <property type="molecule type" value="Transcribed_RNA"/>
</dbReference>
<dbReference type="AlphaFoldDB" id="A0A2S2QSE8"/>
<keyword evidence="11" id="KW-1185">Reference proteome</keyword>
<gene>
    <name evidence="10" type="primary">MRPL30</name>
    <name evidence="12" type="synonym">LOC112682901</name>
    <name evidence="10" type="ORF">g.63666</name>
</gene>
<sequence>MFGAIRHSISSANGCCSTTMVARGLKSWPGGKKYNGFTYYPRKGEVDPPYTPTKLFMVQRVKPYLYNPYWQKKILTDMGLDHKTSDIAIVKNTPEMNLRLWKVKHLIKITPIQTPDGLPEKDDLWGTHLDSEGVFRVAKCYNPDFKRLEATEEFEKLTKRVDKVSMEKNCRNKWLNPWSTIV</sequence>
<evidence type="ECO:0000256" key="6">
    <source>
        <dbReference type="ARBA" id="ARBA00023274"/>
    </source>
</evidence>
<name>A0A2S2QSE8_9HEMI</name>
<organism evidence="10">
    <name type="scientific">Sipha flava</name>
    <name type="common">yellow sugarcane aphid</name>
    <dbReference type="NCBI Taxonomy" id="143950"/>
    <lineage>
        <taxon>Eukaryota</taxon>
        <taxon>Metazoa</taxon>
        <taxon>Ecdysozoa</taxon>
        <taxon>Arthropoda</taxon>
        <taxon>Hexapoda</taxon>
        <taxon>Insecta</taxon>
        <taxon>Pterygota</taxon>
        <taxon>Neoptera</taxon>
        <taxon>Paraneoptera</taxon>
        <taxon>Hemiptera</taxon>
        <taxon>Sternorrhyncha</taxon>
        <taxon>Aphidomorpha</taxon>
        <taxon>Aphidoidea</taxon>
        <taxon>Aphididae</taxon>
        <taxon>Sipha</taxon>
    </lineage>
</organism>
<keyword evidence="4 10" id="KW-0689">Ribosomal protein</keyword>
<dbReference type="InterPro" id="IPR016082">
    <property type="entry name" value="Ribosomal_uL30_ferredoxin-like"/>
</dbReference>
<evidence type="ECO:0000259" key="9">
    <source>
        <dbReference type="Pfam" id="PF00327"/>
    </source>
</evidence>
<dbReference type="InterPro" id="IPR005996">
    <property type="entry name" value="Ribosomal_uL30_bac-type"/>
</dbReference>
<proteinExistence type="inferred from homology"/>
<dbReference type="GO" id="GO:0015934">
    <property type="term" value="C:large ribosomal subunit"/>
    <property type="evidence" value="ECO:0007669"/>
    <property type="project" value="InterPro"/>
</dbReference>
<evidence type="ECO:0000313" key="10">
    <source>
        <dbReference type="EMBL" id="MBY80052.1"/>
    </source>
</evidence>
<evidence type="ECO:0000313" key="11">
    <source>
        <dbReference type="Proteomes" id="UP000694846"/>
    </source>
</evidence>
<dbReference type="FunFam" id="3.30.1390.20:FF:000005">
    <property type="entry name" value="39S ribosomal protein L30, mitochondrial"/>
    <property type="match status" value="1"/>
</dbReference>
<dbReference type="PANTHER" id="PTHR15892:SF2">
    <property type="entry name" value="LARGE RIBOSOMAL SUBUNIT PROTEIN UL30M"/>
    <property type="match status" value="1"/>
</dbReference>
<dbReference type="GO" id="GO:0003735">
    <property type="term" value="F:structural constituent of ribosome"/>
    <property type="evidence" value="ECO:0007669"/>
    <property type="project" value="InterPro"/>
</dbReference>
<comment type="similarity">
    <text evidence="2">Belongs to the universal ribosomal protein uL30 family.</text>
</comment>
<dbReference type="OrthoDB" id="9973389at2759"/>
<dbReference type="RefSeq" id="XP_025409453.1">
    <property type="nucleotide sequence ID" value="XM_025553668.1"/>
</dbReference>
<dbReference type="Gene3D" id="3.30.1390.20">
    <property type="entry name" value="Ribosomal protein L30, ferredoxin-like fold domain"/>
    <property type="match status" value="1"/>
</dbReference>
<dbReference type="InterPro" id="IPR036919">
    <property type="entry name" value="Ribo_uL30_ferredoxin-like_sf"/>
</dbReference>
<dbReference type="Pfam" id="PF00327">
    <property type="entry name" value="Ribosomal_L30"/>
    <property type="match status" value="1"/>
</dbReference>
<dbReference type="SUPFAM" id="SSF55129">
    <property type="entry name" value="Ribosomal protein L30p/L7e"/>
    <property type="match status" value="1"/>
</dbReference>
<keyword evidence="6" id="KW-0687">Ribonucleoprotein</keyword>
<evidence type="ECO:0000256" key="2">
    <source>
        <dbReference type="ARBA" id="ARBA00007594"/>
    </source>
</evidence>
<dbReference type="Proteomes" id="UP000694846">
    <property type="component" value="Unplaced"/>
</dbReference>
<evidence type="ECO:0000256" key="8">
    <source>
        <dbReference type="ARBA" id="ARBA00035356"/>
    </source>
</evidence>
<dbReference type="CDD" id="cd00355">
    <property type="entry name" value="Ribosomal_L30_like"/>
    <property type="match status" value="1"/>
</dbReference>
<evidence type="ECO:0000313" key="12">
    <source>
        <dbReference type="RefSeq" id="XP_025409453.1"/>
    </source>
</evidence>